<keyword evidence="2" id="KW-1185">Reference proteome</keyword>
<sequence>GVPGLFYLSDITDEKHYEIAAIDALSWLVDKTYVEGEGVFRSTYDLNSREPESDVYGVDGSPLGLEGRPLAEDAVFYRAYQKTGNDKFLNVFLEVCDRLLKDEDPPGNWIMYPPCVKEKGTIHPRHAYWWGLPLLYAYEHTGAKKYLNCALRAGEWYRNAQRRDGGIFRGTYRDFSTKSFGHSTSGLCCAMLLWMELQKHTSDVSFEEEIELGMDFCEKAQFVDCEDGNLSGCILEKVLPPDGTDQSPYHIRDLGTIFYIQALSTYLQSH</sequence>
<dbReference type="SUPFAM" id="SSF48208">
    <property type="entry name" value="Six-hairpin glycosidases"/>
    <property type="match status" value="1"/>
</dbReference>
<dbReference type="GO" id="GO:0005975">
    <property type="term" value="P:carbohydrate metabolic process"/>
    <property type="evidence" value="ECO:0007669"/>
    <property type="project" value="InterPro"/>
</dbReference>
<dbReference type="AlphaFoldDB" id="A0A133VGP6"/>
<dbReference type="InterPro" id="IPR008928">
    <property type="entry name" value="6-hairpin_glycosidase_sf"/>
</dbReference>
<feature type="non-terminal residue" evidence="1">
    <location>
        <position position="1"/>
    </location>
</feature>
<evidence type="ECO:0008006" key="3">
    <source>
        <dbReference type="Google" id="ProtNLM"/>
    </source>
</evidence>
<reference evidence="1 2" key="1">
    <citation type="journal article" date="2016" name="Sci. Rep.">
        <title>Metabolic traits of an uncultured archaeal lineage -MSBL1- from brine pools of the Red Sea.</title>
        <authorList>
            <person name="Mwirichia R."/>
            <person name="Alam I."/>
            <person name="Rashid M."/>
            <person name="Vinu M."/>
            <person name="Ba-Alawi W."/>
            <person name="Anthony Kamau A."/>
            <person name="Kamanda Ngugi D."/>
            <person name="Goker M."/>
            <person name="Klenk H.P."/>
            <person name="Bajic V."/>
            <person name="Stingl U."/>
        </authorList>
    </citation>
    <scope>NUCLEOTIDE SEQUENCE [LARGE SCALE GENOMIC DNA]</scope>
    <source>
        <strain evidence="1">SCGC-AAA382A20</strain>
    </source>
</reference>
<evidence type="ECO:0000313" key="2">
    <source>
        <dbReference type="Proteomes" id="UP000070263"/>
    </source>
</evidence>
<dbReference type="Proteomes" id="UP000070263">
    <property type="component" value="Unassembled WGS sequence"/>
</dbReference>
<dbReference type="EMBL" id="LHYE01000087">
    <property type="protein sequence ID" value="KXB05612.1"/>
    <property type="molecule type" value="Genomic_DNA"/>
</dbReference>
<organism evidence="1 2">
    <name type="scientific">candidate division MSBL1 archaeon SCGC-AAA382A20</name>
    <dbReference type="NCBI Taxonomy" id="1698280"/>
    <lineage>
        <taxon>Archaea</taxon>
        <taxon>Methanobacteriati</taxon>
        <taxon>Methanobacteriota</taxon>
        <taxon>candidate division MSBL1</taxon>
    </lineage>
</organism>
<name>A0A133VGP6_9EURY</name>
<evidence type="ECO:0000313" key="1">
    <source>
        <dbReference type="EMBL" id="KXB05612.1"/>
    </source>
</evidence>
<accession>A0A133VGP6</accession>
<proteinExistence type="predicted"/>
<comment type="caution">
    <text evidence="1">The sequence shown here is derived from an EMBL/GenBank/DDBJ whole genome shotgun (WGS) entry which is preliminary data.</text>
</comment>
<gene>
    <name evidence="1" type="ORF">AKJ51_04910</name>
</gene>
<protein>
    <recommendedName>
        <fullName evidence="3">Glycosyl hydrolase family 88</fullName>
    </recommendedName>
</protein>